<dbReference type="PANTHER" id="PTHR32552:SF89">
    <property type="entry name" value="CATECHOLATE SIDEROPHORE RECEPTOR FIU"/>
    <property type="match status" value="1"/>
</dbReference>
<evidence type="ECO:0000256" key="5">
    <source>
        <dbReference type="ARBA" id="ARBA00022496"/>
    </source>
</evidence>
<proteinExistence type="inferred from homology"/>
<keyword evidence="6 14" id="KW-0812">Transmembrane</keyword>
<evidence type="ECO:0000256" key="9">
    <source>
        <dbReference type="ARBA" id="ARBA00023065"/>
    </source>
</evidence>
<keyword evidence="20" id="KW-1185">Reference proteome</keyword>
<dbReference type="InterPro" id="IPR000531">
    <property type="entry name" value="Beta-barrel_TonB"/>
</dbReference>
<name>A0A418XG49_9BURK</name>
<keyword evidence="10 15" id="KW-0798">TonB box</keyword>
<dbReference type="Proteomes" id="UP000284006">
    <property type="component" value="Unassembled WGS sequence"/>
</dbReference>
<dbReference type="SUPFAM" id="SSF56935">
    <property type="entry name" value="Porins"/>
    <property type="match status" value="1"/>
</dbReference>
<evidence type="ECO:0000256" key="11">
    <source>
        <dbReference type="ARBA" id="ARBA00023136"/>
    </source>
</evidence>
<dbReference type="RefSeq" id="WP_119812479.1">
    <property type="nucleotide sequence ID" value="NZ_QYUP01000149.1"/>
</dbReference>
<keyword evidence="5" id="KW-0410">Iron transport</keyword>
<dbReference type="InterPro" id="IPR039426">
    <property type="entry name" value="TonB-dep_rcpt-like"/>
</dbReference>
<dbReference type="EMBL" id="QYUP01000149">
    <property type="protein sequence ID" value="RJG11427.1"/>
    <property type="molecule type" value="Genomic_DNA"/>
</dbReference>
<evidence type="ECO:0000256" key="16">
    <source>
        <dbReference type="SAM" id="SignalP"/>
    </source>
</evidence>
<feature type="signal peptide" evidence="16">
    <location>
        <begin position="1"/>
        <end position="25"/>
    </location>
</feature>
<dbReference type="GO" id="GO:0009279">
    <property type="term" value="C:cell outer membrane"/>
    <property type="evidence" value="ECO:0007669"/>
    <property type="project" value="UniProtKB-SubCell"/>
</dbReference>
<evidence type="ECO:0000256" key="12">
    <source>
        <dbReference type="ARBA" id="ARBA00023170"/>
    </source>
</evidence>
<evidence type="ECO:0000313" key="19">
    <source>
        <dbReference type="EMBL" id="RJG11427.1"/>
    </source>
</evidence>
<feature type="chain" id="PRO_5019290117" evidence="16">
    <location>
        <begin position="26"/>
        <end position="814"/>
    </location>
</feature>
<sequence>MKSHKQLMLSSIGLAVLTLVSQAQAAGQSADAPAATAQDAVSKEIQTVVVTGTASASGTRKIDTSFSITTATEEQLKAASPSSTADVLKLVPGVYAEATGGQSGANIEVRGFPSGSDSPFVSVQLNGNPIYPVPVLSFFEGSSAFRLDDTIERVEVLRGGPSTIYSVGQPGATMNFLLKKGSDTPEGTLRFTAGTGELRRVDGFFGGKIADGWYGTIGGFVRESHGVRDPQFKADDGHQLSATLTRMLDGGEVTAYVRSTKEKNAFYTGVPLISSNNGRTITEFPGFDPLTGTLMSNEMRHFTIDAAPGKTLSRDLADGRGMDATVFGLNYEQNIGSWDFSNKANYFDGDLNTISMFTGNNPLSAAAYLANANAAHNPTAAATSGSMTFVKGGAVSPTQQVVQAGLWSVEKQLKSFTNEFRASKELGKDNTVTAGFYYADYKSNDEWYLGSSHLMTATPNASLIDVRLTNGVIVSNQGKDGNVFYAPTASYKGDNLALFIADEFKVNDRIKIDVGARREKQSVHARVSNLTSMDTDNNPLTVYNNGTSMTTGTFTNLERDDSVNSFTAGALLKLSPNASVFARVNKGHTFIFFDDMRNAGTQAALNDRNGVPTPEVSQYEFGFKTATPLYSAYINAFVTDFSGISFQQITIGAVLNSVSGSKGHGVEFELAVRPITNLQVTLTGNYQNSEYKDNPAIAGNEVQRQPNLQFRLTPSYRIPLGDNAIKLYGTYTHIGDRWADQANLSYLPSYKTFDAGILATVGDHWEFRLAGTNLSNELGLTEGNSRLTGAQSSGPINARPIFGRAVEASVLYRF</sequence>
<organism evidence="19 20">
    <name type="scientific">Massilia cavernae</name>
    <dbReference type="NCBI Taxonomy" id="2320864"/>
    <lineage>
        <taxon>Bacteria</taxon>
        <taxon>Pseudomonadati</taxon>
        <taxon>Pseudomonadota</taxon>
        <taxon>Betaproteobacteria</taxon>
        <taxon>Burkholderiales</taxon>
        <taxon>Oxalobacteraceae</taxon>
        <taxon>Telluria group</taxon>
        <taxon>Massilia</taxon>
    </lineage>
</organism>
<dbReference type="Pfam" id="PF07715">
    <property type="entry name" value="Plug"/>
    <property type="match status" value="1"/>
</dbReference>
<dbReference type="GO" id="GO:0015344">
    <property type="term" value="F:siderophore uptake transmembrane transporter activity"/>
    <property type="evidence" value="ECO:0007669"/>
    <property type="project" value="TreeGrafter"/>
</dbReference>
<evidence type="ECO:0000259" key="18">
    <source>
        <dbReference type="Pfam" id="PF07715"/>
    </source>
</evidence>
<dbReference type="OrthoDB" id="7386960at2"/>
<keyword evidence="4 14" id="KW-1134">Transmembrane beta strand</keyword>
<feature type="domain" description="TonB-dependent receptor plug" evidence="18">
    <location>
        <begin position="61"/>
        <end position="172"/>
    </location>
</feature>
<evidence type="ECO:0000256" key="1">
    <source>
        <dbReference type="ARBA" id="ARBA00004571"/>
    </source>
</evidence>
<reference evidence="19 20" key="1">
    <citation type="submission" date="2018-09" db="EMBL/GenBank/DDBJ databases">
        <authorList>
            <person name="Zhu H."/>
        </authorList>
    </citation>
    <scope>NUCLEOTIDE SEQUENCE [LARGE SCALE GENOMIC DNA]</scope>
    <source>
        <strain evidence="19 20">K1S02-61</strain>
    </source>
</reference>
<comment type="caution">
    <text evidence="19">The sequence shown here is derived from an EMBL/GenBank/DDBJ whole genome shotgun (WGS) entry which is preliminary data.</text>
</comment>
<evidence type="ECO:0000256" key="15">
    <source>
        <dbReference type="RuleBase" id="RU003357"/>
    </source>
</evidence>
<comment type="subcellular location">
    <subcellularLocation>
        <location evidence="1 14">Cell outer membrane</location>
        <topology evidence="1 14">Multi-pass membrane protein</topology>
    </subcellularLocation>
</comment>
<accession>A0A418XG49</accession>
<keyword evidence="3 14" id="KW-0813">Transport</keyword>
<comment type="similarity">
    <text evidence="2 14 15">Belongs to the TonB-dependent receptor family.</text>
</comment>
<keyword evidence="7 16" id="KW-0732">Signal</keyword>
<evidence type="ECO:0000256" key="3">
    <source>
        <dbReference type="ARBA" id="ARBA00022448"/>
    </source>
</evidence>
<keyword evidence="9" id="KW-0406">Ion transport</keyword>
<dbReference type="PROSITE" id="PS52016">
    <property type="entry name" value="TONB_DEPENDENT_REC_3"/>
    <property type="match status" value="1"/>
</dbReference>
<evidence type="ECO:0000256" key="14">
    <source>
        <dbReference type="PROSITE-ProRule" id="PRU01360"/>
    </source>
</evidence>
<evidence type="ECO:0000256" key="8">
    <source>
        <dbReference type="ARBA" id="ARBA00023004"/>
    </source>
</evidence>
<dbReference type="InterPro" id="IPR012910">
    <property type="entry name" value="Plug_dom"/>
</dbReference>
<dbReference type="InterPro" id="IPR037066">
    <property type="entry name" value="Plug_dom_sf"/>
</dbReference>
<dbReference type="Gene3D" id="2.170.130.10">
    <property type="entry name" value="TonB-dependent receptor, plug domain"/>
    <property type="match status" value="1"/>
</dbReference>
<dbReference type="PANTHER" id="PTHR32552">
    <property type="entry name" value="FERRICHROME IRON RECEPTOR-RELATED"/>
    <property type="match status" value="1"/>
</dbReference>
<keyword evidence="12 19" id="KW-0675">Receptor</keyword>
<evidence type="ECO:0000256" key="4">
    <source>
        <dbReference type="ARBA" id="ARBA00022452"/>
    </source>
</evidence>
<keyword evidence="13 14" id="KW-0998">Cell outer membrane</keyword>
<evidence type="ECO:0000259" key="17">
    <source>
        <dbReference type="Pfam" id="PF00593"/>
    </source>
</evidence>
<keyword evidence="11 14" id="KW-0472">Membrane</keyword>
<feature type="domain" description="TonB-dependent receptor-like beta-barrel" evidence="17">
    <location>
        <begin position="290"/>
        <end position="774"/>
    </location>
</feature>
<evidence type="ECO:0000256" key="10">
    <source>
        <dbReference type="ARBA" id="ARBA00023077"/>
    </source>
</evidence>
<evidence type="ECO:0000256" key="2">
    <source>
        <dbReference type="ARBA" id="ARBA00009810"/>
    </source>
</evidence>
<dbReference type="Gene3D" id="2.40.170.20">
    <property type="entry name" value="TonB-dependent receptor, beta-barrel domain"/>
    <property type="match status" value="1"/>
</dbReference>
<dbReference type="InterPro" id="IPR036942">
    <property type="entry name" value="Beta-barrel_TonB_sf"/>
</dbReference>
<evidence type="ECO:0000256" key="13">
    <source>
        <dbReference type="ARBA" id="ARBA00023237"/>
    </source>
</evidence>
<evidence type="ECO:0000313" key="20">
    <source>
        <dbReference type="Proteomes" id="UP000284006"/>
    </source>
</evidence>
<protein>
    <submittedName>
        <fullName evidence="19">TonB-dependent receptor</fullName>
    </submittedName>
</protein>
<gene>
    <name evidence="19" type="ORF">D3872_20095</name>
</gene>
<dbReference type="Pfam" id="PF00593">
    <property type="entry name" value="TonB_dep_Rec_b-barrel"/>
    <property type="match status" value="1"/>
</dbReference>
<keyword evidence="8" id="KW-0408">Iron</keyword>
<evidence type="ECO:0000256" key="7">
    <source>
        <dbReference type="ARBA" id="ARBA00022729"/>
    </source>
</evidence>
<evidence type="ECO:0000256" key="6">
    <source>
        <dbReference type="ARBA" id="ARBA00022692"/>
    </source>
</evidence>
<dbReference type="AlphaFoldDB" id="A0A418XG49"/>